<evidence type="ECO:0000313" key="4">
    <source>
        <dbReference type="EMBL" id="EKX51077.1"/>
    </source>
</evidence>
<dbReference type="SUPFAM" id="SSF47473">
    <property type="entry name" value="EF-hand"/>
    <property type="match status" value="1"/>
</dbReference>
<dbReference type="PaxDb" id="55529-EKX51077"/>
<dbReference type="EMBL" id="JH992976">
    <property type="protein sequence ID" value="EKX51077.1"/>
    <property type="molecule type" value="Genomic_DNA"/>
</dbReference>
<evidence type="ECO:0000313" key="6">
    <source>
        <dbReference type="Proteomes" id="UP000011087"/>
    </source>
</evidence>
<reference evidence="5" key="3">
    <citation type="submission" date="2016-03" db="UniProtKB">
        <authorList>
            <consortium name="EnsemblProtists"/>
        </authorList>
    </citation>
    <scope>IDENTIFICATION</scope>
</reference>
<dbReference type="KEGG" id="gtt:GUITHDRAFT_134604"/>
<proteinExistence type="predicted"/>
<dbReference type="InterPro" id="IPR011992">
    <property type="entry name" value="EF-hand-dom_pair"/>
</dbReference>
<feature type="compositionally biased region" description="Basic and acidic residues" evidence="2">
    <location>
        <begin position="99"/>
        <end position="112"/>
    </location>
</feature>
<accession>L1JRJ5</accession>
<feature type="domain" description="EF-hand" evidence="3">
    <location>
        <begin position="208"/>
        <end position="243"/>
    </location>
</feature>
<keyword evidence="1" id="KW-0106">Calcium</keyword>
<dbReference type="GeneID" id="17307997"/>
<dbReference type="Proteomes" id="UP000011087">
    <property type="component" value="Unassembled WGS sequence"/>
</dbReference>
<keyword evidence="6" id="KW-1185">Reference proteome</keyword>
<dbReference type="GO" id="GO:0005509">
    <property type="term" value="F:calcium ion binding"/>
    <property type="evidence" value="ECO:0007669"/>
    <property type="project" value="InterPro"/>
</dbReference>
<reference evidence="4 6" key="1">
    <citation type="journal article" date="2012" name="Nature">
        <title>Algal genomes reveal evolutionary mosaicism and the fate of nucleomorphs.</title>
        <authorList>
            <consortium name="DOE Joint Genome Institute"/>
            <person name="Curtis B.A."/>
            <person name="Tanifuji G."/>
            <person name="Burki F."/>
            <person name="Gruber A."/>
            <person name="Irimia M."/>
            <person name="Maruyama S."/>
            <person name="Arias M.C."/>
            <person name="Ball S.G."/>
            <person name="Gile G.H."/>
            <person name="Hirakawa Y."/>
            <person name="Hopkins J.F."/>
            <person name="Kuo A."/>
            <person name="Rensing S.A."/>
            <person name="Schmutz J."/>
            <person name="Symeonidi A."/>
            <person name="Elias M."/>
            <person name="Eveleigh R.J."/>
            <person name="Herman E.K."/>
            <person name="Klute M.J."/>
            <person name="Nakayama T."/>
            <person name="Obornik M."/>
            <person name="Reyes-Prieto A."/>
            <person name="Armbrust E.V."/>
            <person name="Aves S.J."/>
            <person name="Beiko R.G."/>
            <person name="Coutinho P."/>
            <person name="Dacks J.B."/>
            <person name="Durnford D.G."/>
            <person name="Fast N.M."/>
            <person name="Green B.R."/>
            <person name="Grisdale C.J."/>
            <person name="Hempel F."/>
            <person name="Henrissat B."/>
            <person name="Hoppner M.P."/>
            <person name="Ishida K."/>
            <person name="Kim E."/>
            <person name="Koreny L."/>
            <person name="Kroth P.G."/>
            <person name="Liu Y."/>
            <person name="Malik S.B."/>
            <person name="Maier U.G."/>
            <person name="McRose D."/>
            <person name="Mock T."/>
            <person name="Neilson J.A."/>
            <person name="Onodera N.T."/>
            <person name="Poole A.M."/>
            <person name="Pritham E.J."/>
            <person name="Richards T.A."/>
            <person name="Rocap G."/>
            <person name="Roy S.W."/>
            <person name="Sarai C."/>
            <person name="Schaack S."/>
            <person name="Shirato S."/>
            <person name="Slamovits C.H."/>
            <person name="Spencer D.F."/>
            <person name="Suzuki S."/>
            <person name="Worden A.Z."/>
            <person name="Zauner S."/>
            <person name="Barry K."/>
            <person name="Bell C."/>
            <person name="Bharti A.K."/>
            <person name="Crow J.A."/>
            <person name="Grimwood J."/>
            <person name="Kramer R."/>
            <person name="Lindquist E."/>
            <person name="Lucas S."/>
            <person name="Salamov A."/>
            <person name="McFadden G.I."/>
            <person name="Lane C.E."/>
            <person name="Keeling P.J."/>
            <person name="Gray M.W."/>
            <person name="Grigoriev I.V."/>
            <person name="Archibald J.M."/>
        </authorList>
    </citation>
    <scope>NUCLEOTIDE SEQUENCE</scope>
    <source>
        <strain evidence="4 6">CCMP2712</strain>
    </source>
</reference>
<reference evidence="6" key="2">
    <citation type="submission" date="2012-11" db="EMBL/GenBank/DDBJ databases">
        <authorList>
            <person name="Kuo A."/>
            <person name="Curtis B.A."/>
            <person name="Tanifuji G."/>
            <person name="Burki F."/>
            <person name="Gruber A."/>
            <person name="Irimia M."/>
            <person name="Maruyama S."/>
            <person name="Arias M.C."/>
            <person name="Ball S.G."/>
            <person name="Gile G.H."/>
            <person name="Hirakawa Y."/>
            <person name="Hopkins J.F."/>
            <person name="Rensing S.A."/>
            <person name="Schmutz J."/>
            <person name="Symeonidi A."/>
            <person name="Elias M."/>
            <person name="Eveleigh R.J."/>
            <person name="Herman E.K."/>
            <person name="Klute M.J."/>
            <person name="Nakayama T."/>
            <person name="Obornik M."/>
            <person name="Reyes-Prieto A."/>
            <person name="Armbrust E.V."/>
            <person name="Aves S.J."/>
            <person name="Beiko R.G."/>
            <person name="Coutinho P."/>
            <person name="Dacks J.B."/>
            <person name="Durnford D.G."/>
            <person name="Fast N.M."/>
            <person name="Green B.R."/>
            <person name="Grisdale C."/>
            <person name="Hempe F."/>
            <person name="Henrissat B."/>
            <person name="Hoppner M.P."/>
            <person name="Ishida K.-I."/>
            <person name="Kim E."/>
            <person name="Koreny L."/>
            <person name="Kroth P.G."/>
            <person name="Liu Y."/>
            <person name="Malik S.-B."/>
            <person name="Maier U.G."/>
            <person name="McRose D."/>
            <person name="Mock T."/>
            <person name="Neilson J.A."/>
            <person name="Onodera N.T."/>
            <person name="Poole A.M."/>
            <person name="Pritham E.J."/>
            <person name="Richards T.A."/>
            <person name="Rocap G."/>
            <person name="Roy S.W."/>
            <person name="Sarai C."/>
            <person name="Schaack S."/>
            <person name="Shirato S."/>
            <person name="Slamovits C.H."/>
            <person name="Spencer D.F."/>
            <person name="Suzuki S."/>
            <person name="Worden A.Z."/>
            <person name="Zauner S."/>
            <person name="Barry K."/>
            <person name="Bell C."/>
            <person name="Bharti A.K."/>
            <person name="Crow J.A."/>
            <person name="Grimwood J."/>
            <person name="Kramer R."/>
            <person name="Lindquist E."/>
            <person name="Lucas S."/>
            <person name="Salamov A."/>
            <person name="McFadden G.I."/>
            <person name="Lane C.E."/>
            <person name="Keeling P.J."/>
            <person name="Gray M.W."/>
            <person name="Grigoriev I.V."/>
            <person name="Archibald J.M."/>
        </authorList>
    </citation>
    <scope>NUCLEOTIDE SEQUENCE</scope>
    <source>
        <strain evidence="6">CCMP2712</strain>
    </source>
</reference>
<dbReference type="InterPro" id="IPR018247">
    <property type="entry name" value="EF_Hand_1_Ca_BS"/>
</dbReference>
<dbReference type="HOGENOM" id="CLU_691594_0_0_1"/>
<gene>
    <name evidence="4" type="ORF">GUITHDRAFT_134604</name>
</gene>
<evidence type="ECO:0000259" key="3">
    <source>
        <dbReference type="PROSITE" id="PS50222"/>
    </source>
</evidence>
<dbReference type="InterPro" id="IPR002048">
    <property type="entry name" value="EF_hand_dom"/>
</dbReference>
<evidence type="ECO:0000313" key="5">
    <source>
        <dbReference type="EnsemblProtists" id="EKX51077"/>
    </source>
</evidence>
<dbReference type="EnsemblProtists" id="EKX51077">
    <property type="protein sequence ID" value="EKX51077"/>
    <property type="gene ID" value="GUITHDRAFT_134604"/>
</dbReference>
<dbReference type="PROSITE" id="PS00018">
    <property type="entry name" value="EF_HAND_1"/>
    <property type="match status" value="1"/>
</dbReference>
<evidence type="ECO:0000256" key="1">
    <source>
        <dbReference type="ARBA" id="ARBA00022837"/>
    </source>
</evidence>
<evidence type="ECO:0000256" key="2">
    <source>
        <dbReference type="SAM" id="MobiDB-lite"/>
    </source>
</evidence>
<dbReference type="PROSITE" id="PS50222">
    <property type="entry name" value="EF_HAND_2"/>
    <property type="match status" value="1"/>
</dbReference>
<sequence>MAARFSSARLRTFTEDTKVGNTQNDSQIVLIMVNLNSKIKHTNIKMTQKINGIEMKGFISMIHLLMPQRSQEQLRNLRERISTLAEQHPDAGHPQNSQKEGKEVVSHNRDKSNSPGLSMLVVQPKLDNFAGMDQDVGSEHRVDPVVQTPSHVDLSRYPNVGNHHSDLSFESSAAKNFEHSIIEGNSTVLHRSKGFERLVKEMKAYFDCKEDGLVGWFLDLDEDGDGLVTAGELLDEIHTMRCDVDKEAAAELVGILTDEDIKAISLSHFWKFFMLPDQRLHHIFFEARTSHSKLTSSNLLGLLRLSLYAVFHHILRGGRRAPALDFCRAETVERFLRTQGRAGIIIATASRRDQERLSIALEKKFEVEGLADTKRREIVFVFLFHCMICVRHWLKGRMI</sequence>
<protein>
    <recommendedName>
        <fullName evidence="3">EF-hand domain-containing protein</fullName>
    </recommendedName>
</protein>
<name>L1JRJ5_GUITC</name>
<dbReference type="RefSeq" id="XP_005838057.1">
    <property type="nucleotide sequence ID" value="XM_005838000.1"/>
</dbReference>
<dbReference type="AlphaFoldDB" id="L1JRJ5"/>
<feature type="region of interest" description="Disordered" evidence="2">
    <location>
        <begin position="86"/>
        <end position="117"/>
    </location>
</feature>
<organism evidence="4">
    <name type="scientific">Guillardia theta (strain CCMP2712)</name>
    <name type="common">Cryptophyte</name>
    <dbReference type="NCBI Taxonomy" id="905079"/>
    <lineage>
        <taxon>Eukaryota</taxon>
        <taxon>Cryptophyceae</taxon>
        <taxon>Pyrenomonadales</taxon>
        <taxon>Geminigeraceae</taxon>
        <taxon>Guillardia</taxon>
    </lineage>
</organism>